<accession>A0A938X4E5</accession>
<dbReference type="Proteomes" id="UP000713880">
    <property type="component" value="Unassembled WGS sequence"/>
</dbReference>
<dbReference type="PANTHER" id="PTHR30448">
    <property type="entry name" value="RNASE ADAPTER PROTEIN RAPZ"/>
    <property type="match status" value="1"/>
</dbReference>
<keyword evidence="2 4" id="KW-0067">ATP-binding</keyword>
<dbReference type="SUPFAM" id="SSF52540">
    <property type="entry name" value="P-loop containing nucleoside triphosphate hydrolases"/>
    <property type="match status" value="1"/>
</dbReference>
<dbReference type="Pfam" id="PF22740">
    <property type="entry name" value="PapZ_C"/>
    <property type="match status" value="1"/>
</dbReference>
<evidence type="ECO:0000256" key="2">
    <source>
        <dbReference type="ARBA" id="ARBA00022840"/>
    </source>
</evidence>
<dbReference type="PIRSF" id="PIRSF005052">
    <property type="entry name" value="P-loopkin"/>
    <property type="match status" value="1"/>
</dbReference>
<dbReference type="InterPro" id="IPR027417">
    <property type="entry name" value="P-loop_NTPase"/>
</dbReference>
<dbReference type="PANTHER" id="PTHR30448:SF0">
    <property type="entry name" value="RNASE ADAPTER PROTEIN RAPZ"/>
    <property type="match status" value="1"/>
</dbReference>
<reference evidence="7" key="1">
    <citation type="submission" date="2020-08" db="EMBL/GenBank/DDBJ databases">
        <authorList>
            <person name="Cejkova D."/>
            <person name="Kubasova T."/>
            <person name="Jahodarova E."/>
            <person name="Rychlik I."/>
        </authorList>
    </citation>
    <scope>NUCLEOTIDE SEQUENCE</scope>
    <source>
        <strain evidence="7">An420c</strain>
    </source>
</reference>
<feature type="binding site" evidence="4">
    <location>
        <begin position="8"/>
        <end position="15"/>
    </location>
    <ligand>
        <name>ATP</name>
        <dbReference type="ChEBI" id="CHEBI:30616"/>
    </ligand>
</feature>
<dbReference type="RefSeq" id="WP_204909468.1">
    <property type="nucleotide sequence ID" value="NZ_JACJLV010000036.1"/>
</dbReference>
<evidence type="ECO:0000259" key="6">
    <source>
        <dbReference type="Pfam" id="PF22740"/>
    </source>
</evidence>
<evidence type="ECO:0000313" key="7">
    <source>
        <dbReference type="EMBL" id="MBM6827450.1"/>
    </source>
</evidence>
<evidence type="ECO:0000256" key="4">
    <source>
        <dbReference type="HAMAP-Rule" id="MF_00636"/>
    </source>
</evidence>
<sequence length="293" mass="33328">MRLVIITGMSGAGKSTALKMLEDVGYFCVDNLPVPLIPKVADLWKASGTEISKAALGVDIRSGQTFHELHKVLDELDGAKIQYEILYLESEDDVLIKRYKETRRFHPLSGSQGRIEDGIREERKKLQFLKERADYIIDTSHMLTRELKTELNKIFVQNKEYKNLYISVMSFGFKYGIPADADLVFDVRFLPNPYYIDQLRPKTGNDPEVRDYVMSSKTAVTFLEKLTDMVEFLIPNYIQEGKTQLVIAVGCTGGKHRSVTLANALYQALSKHENYGIRIEHRDIGKDAVTKAK</sequence>
<dbReference type="GO" id="GO:0005524">
    <property type="term" value="F:ATP binding"/>
    <property type="evidence" value="ECO:0007669"/>
    <property type="project" value="UniProtKB-UniRule"/>
</dbReference>
<evidence type="ECO:0000256" key="3">
    <source>
        <dbReference type="ARBA" id="ARBA00023134"/>
    </source>
</evidence>
<dbReference type="GO" id="GO:0005525">
    <property type="term" value="F:GTP binding"/>
    <property type="evidence" value="ECO:0007669"/>
    <property type="project" value="UniProtKB-UniRule"/>
</dbReference>
<reference evidence="7" key="2">
    <citation type="journal article" date="2021" name="Sci. Rep.">
        <title>The distribution of antibiotic resistance genes in chicken gut microbiota commensals.</title>
        <authorList>
            <person name="Juricova H."/>
            <person name="Matiasovicova J."/>
            <person name="Kubasova T."/>
            <person name="Cejkova D."/>
            <person name="Rychlik I."/>
        </authorList>
    </citation>
    <scope>NUCLEOTIDE SEQUENCE</scope>
    <source>
        <strain evidence="7">An420c</strain>
    </source>
</reference>
<keyword evidence="3 4" id="KW-0342">GTP-binding</keyword>
<gene>
    <name evidence="7" type="primary">rapZ</name>
    <name evidence="7" type="ORF">H6A13_10150</name>
</gene>
<feature type="domain" description="RapZ C-terminal" evidence="6">
    <location>
        <begin position="165"/>
        <end position="284"/>
    </location>
</feature>
<keyword evidence="1 4" id="KW-0547">Nucleotide-binding</keyword>
<dbReference type="InterPro" id="IPR053930">
    <property type="entry name" value="RapZ-like_N"/>
</dbReference>
<dbReference type="Gene3D" id="3.40.50.300">
    <property type="entry name" value="P-loop containing nucleotide triphosphate hydrolases"/>
    <property type="match status" value="1"/>
</dbReference>
<evidence type="ECO:0000313" key="8">
    <source>
        <dbReference type="Proteomes" id="UP000713880"/>
    </source>
</evidence>
<feature type="domain" description="RapZ-like N-terminal" evidence="5">
    <location>
        <begin position="1"/>
        <end position="158"/>
    </location>
</feature>
<evidence type="ECO:0000256" key="1">
    <source>
        <dbReference type="ARBA" id="ARBA00022741"/>
    </source>
</evidence>
<comment type="caution">
    <text evidence="7">The sequence shown here is derived from an EMBL/GenBank/DDBJ whole genome shotgun (WGS) entry which is preliminary data.</text>
</comment>
<dbReference type="Pfam" id="PF03668">
    <property type="entry name" value="RapZ-like_N"/>
    <property type="match status" value="1"/>
</dbReference>
<proteinExistence type="inferred from homology"/>
<evidence type="ECO:0000259" key="5">
    <source>
        <dbReference type="Pfam" id="PF03668"/>
    </source>
</evidence>
<dbReference type="EMBL" id="JACJLV010000036">
    <property type="protein sequence ID" value="MBM6827450.1"/>
    <property type="molecule type" value="Genomic_DNA"/>
</dbReference>
<feature type="binding site" evidence="4">
    <location>
        <begin position="59"/>
        <end position="62"/>
    </location>
    <ligand>
        <name>GTP</name>
        <dbReference type="ChEBI" id="CHEBI:37565"/>
    </ligand>
</feature>
<organism evidence="7 8">
    <name type="scientific">Mordavella massiliensis</name>
    <dbReference type="NCBI Taxonomy" id="1871024"/>
    <lineage>
        <taxon>Bacteria</taxon>
        <taxon>Bacillati</taxon>
        <taxon>Bacillota</taxon>
        <taxon>Clostridia</taxon>
        <taxon>Eubacteriales</taxon>
        <taxon>Clostridiaceae</taxon>
        <taxon>Mordavella</taxon>
    </lineage>
</organism>
<dbReference type="InterPro" id="IPR005337">
    <property type="entry name" value="RapZ-like"/>
</dbReference>
<protein>
    <submittedName>
        <fullName evidence="7">RNase adapter RapZ</fullName>
    </submittedName>
</protein>
<name>A0A938X4E5_9CLOT</name>
<dbReference type="NCBIfam" id="NF003828">
    <property type="entry name" value="PRK05416.1"/>
    <property type="match status" value="1"/>
</dbReference>
<keyword evidence="8" id="KW-1185">Reference proteome</keyword>
<dbReference type="HAMAP" id="MF_00636">
    <property type="entry name" value="RapZ_like"/>
    <property type="match status" value="1"/>
</dbReference>
<dbReference type="InterPro" id="IPR053931">
    <property type="entry name" value="RapZ_C"/>
</dbReference>
<dbReference type="AlphaFoldDB" id="A0A938X4E5"/>